<dbReference type="PATRIC" id="fig|1218567.3.peg.613"/>
<gene>
    <name evidence="2" type="ORF">LEP1GSC016_2866</name>
</gene>
<dbReference type="Pfam" id="PF01814">
    <property type="entry name" value="Hemerythrin"/>
    <property type="match status" value="1"/>
</dbReference>
<comment type="caution">
    <text evidence="2">The sequence shown here is derived from an EMBL/GenBank/DDBJ whole genome shotgun (WGS) entry which is preliminary data.</text>
</comment>
<reference evidence="2 3" key="1">
    <citation type="submission" date="2013-01" db="EMBL/GenBank/DDBJ databases">
        <authorList>
            <person name="Harkins D.M."/>
            <person name="Durkin A.S."/>
            <person name="Brinkac L.M."/>
            <person name="Haft D.H."/>
            <person name="Selengut J.D."/>
            <person name="Sanka R."/>
            <person name="DePew J."/>
            <person name="Purushe J."/>
            <person name="Galloway R.L."/>
            <person name="Vinetz J.M."/>
            <person name="Sutton G.G."/>
            <person name="Nierman W.C."/>
            <person name="Fouts D.E."/>
        </authorList>
    </citation>
    <scope>NUCLEOTIDE SEQUENCE [LARGE SCALE GENOMIC DNA]</scope>
    <source>
        <strain evidence="2 3">Sponselee CDC</strain>
    </source>
</reference>
<evidence type="ECO:0000313" key="2">
    <source>
        <dbReference type="EMBL" id="EMJ84186.1"/>
    </source>
</evidence>
<feature type="domain" description="Hemerythrin-like" evidence="1">
    <location>
        <begin position="32"/>
        <end position="152"/>
    </location>
</feature>
<dbReference type="EMBL" id="ANMU01000025">
    <property type="protein sequence ID" value="EMJ84186.1"/>
    <property type="molecule type" value="Genomic_DNA"/>
</dbReference>
<evidence type="ECO:0000313" key="3">
    <source>
        <dbReference type="Proteomes" id="UP000011873"/>
    </source>
</evidence>
<evidence type="ECO:0000259" key="1">
    <source>
        <dbReference type="Pfam" id="PF01814"/>
    </source>
</evidence>
<dbReference type="AlphaFoldDB" id="M6C0B0"/>
<name>M6C0B0_LEPBO</name>
<protein>
    <submittedName>
        <fullName evidence="2">Hemerythrin HHE cation-binding domain protein</fullName>
    </submittedName>
</protein>
<sequence>MVFLFCGNSHLTHVFQAQKGRHFVYKIQYIEIQKLLNDIESRLLKEGKISEDMDELLHELASFSARLKLHLNLEENLIYPKIKNLQIENTSALAENFRSRSIDLKNSFKKYYCNWLLPSSILKNESRFREETEELIFNLRDKFRKEENEIYVLL</sequence>
<dbReference type="Proteomes" id="UP000011873">
    <property type="component" value="Unassembled WGS sequence"/>
</dbReference>
<dbReference type="InterPro" id="IPR012312">
    <property type="entry name" value="Hemerythrin-like"/>
</dbReference>
<organism evidence="2 3">
    <name type="scientific">Leptospira borgpetersenii serovar Hardjo-bovis str. Sponselee</name>
    <dbReference type="NCBI Taxonomy" id="1303729"/>
    <lineage>
        <taxon>Bacteria</taxon>
        <taxon>Pseudomonadati</taxon>
        <taxon>Spirochaetota</taxon>
        <taxon>Spirochaetia</taxon>
        <taxon>Leptospirales</taxon>
        <taxon>Leptospiraceae</taxon>
        <taxon>Leptospira</taxon>
    </lineage>
</organism>
<proteinExistence type="predicted"/>
<accession>M6C0B0</accession>